<accession>A0ABM1SUF5</accession>
<evidence type="ECO:0000256" key="1">
    <source>
        <dbReference type="SAM" id="MobiDB-lite"/>
    </source>
</evidence>
<dbReference type="SMART" id="SM00355">
    <property type="entry name" value="ZnF_C2H2"/>
    <property type="match status" value="3"/>
</dbReference>
<sequence>MTYRGYRGSPWQQSGPNFGMNQMNPGIGNMSGYGGNPMGMRSMSMERMMLERGSGGGGGFGVGMNYGMSGGGMGMNQRMNMMEPVGRMGGGGNRMGMFGQGNRMNNRDKGGWGRNQGQRKRPAQQQGSGGGPRGKRQRSGGDNMQKNEKKVKKDGQEAYNPADPTEDSTDQMLSFQDEPETSGGGGSNDRRQKFQKHGGKGRRGKQHRGGRGMMKRVGPHYCNHCDVLCPSIERFQSHVNSQNHKISVERSIMMEQQARAEAIARMEATEHLQMLEMRQRQRMPERNVFYCTVCECEYSGSFLGHRRTKEHRKNRDQKYPKCRLCRMTFNSPMEFKKHERTASHKKNLARWSAKKGIASTISDNDLDFVILDASGIFEDEDYEIEEAAKEEENEKAEKVCII</sequence>
<feature type="compositionally biased region" description="Basic and acidic residues" evidence="1">
    <location>
        <begin position="145"/>
        <end position="156"/>
    </location>
</feature>
<dbReference type="PANTHER" id="PTHR15491">
    <property type="match status" value="1"/>
</dbReference>
<feature type="compositionally biased region" description="Low complexity" evidence="1">
    <location>
        <begin position="95"/>
        <end position="104"/>
    </location>
</feature>
<dbReference type="RefSeq" id="XP_022247261.1">
    <property type="nucleotide sequence ID" value="XM_022391553.1"/>
</dbReference>
<keyword evidence="3" id="KW-1185">Reference proteome</keyword>
<dbReference type="InterPro" id="IPR056345">
    <property type="entry name" value="Znf-C2H2_CIZ1"/>
</dbReference>
<feature type="compositionally biased region" description="Basic residues" evidence="1">
    <location>
        <begin position="193"/>
        <end position="215"/>
    </location>
</feature>
<proteinExistence type="predicted"/>
<dbReference type="SUPFAM" id="SSF57667">
    <property type="entry name" value="beta-beta-alpha zinc fingers"/>
    <property type="match status" value="2"/>
</dbReference>
<dbReference type="GeneID" id="106463915"/>
<dbReference type="Pfam" id="PF23330">
    <property type="entry name" value="zf-C2H2_14"/>
    <property type="match status" value="1"/>
</dbReference>
<feature type="region of interest" description="Disordered" evidence="1">
    <location>
        <begin position="88"/>
        <end position="215"/>
    </location>
</feature>
<evidence type="ECO:0000313" key="4">
    <source>
        <dbReference type="RefSeq" id="XP_013779451.2"/>
    </source>
</evidence>
<dbReference type="InterPro" id="IPR013087">
    <property type="entry name" value="Znf_C2H2_type"/>
</dbReference>
<dbReference type="PANTHER" id="PTHR15491:SF9">
    <property type="entry name" value="CIP1-INTERACTING ZINC FINGER PROTEIN"/>
    <property type="match status" value="1"/>
</dbReference>
<dbReference type="SMART" id="SM00451">
    <property type="entry name" value="ZnF_U1"/>
    <property type="match status" value="3"/>
</dbReference>
<name>A0ABM1SUF5_LIMPO</name>
<evidence type="ECO:0000313" key="5">
    <source>
        <dbReference type="RefSeq" id="XP_022247261.1"/>
    </source>
</evidence>
<dbReference type="Pfam" id="PF12874">
    <property type="entry name" value="zf-met"/>
    <property type="match status" value="1"/>
</dbReference>
<dbReference type="Proteomes" id="UP000694941">
    <property type="component" value="Unplaced"/>
</dbReference>
<protein>
    <submittedName>
        <fullName evidence="4 5">Zinc finger protein on ecdysone puffs-like isoform X1</fullName>
    </submittedName>
</protein>
<dbReference type="RefSeq" id="XP_013779451.2">
    <property type="nucleotide sequence ID" value="XM_013923997.2"/>
</dbReference>
<dbReference type="InterPro" id="IPR003604">
    <property type="entry name" value="Matrin/U1-like-C_Znf_C2H2"/>
</dbReference>
<dbReference type="Gene3D" id="3.30.160.60">
    <property type="entry name" value="Classic Zinc Finger"/>
    <property type="match status" value="2"/>
</dbReference>
<feature type="domain" description="C2H2-type" evidence="2">
    <location>
        <begin position="322"/>
        <end position="344"/>
    </location>
</feature>
<reference evidence="4 5" key="1">
    <citation type="submission" date="2025-05" db="UniProtKB">
        <authorList>
            <consortium name="RefSeq"/>
        </authorList>
    </citation>
    <scope>IDENTIFICATION</scope>
    <source>
        <tissue evidence="4 5">Muscle</tissue>
    </source>
</reference>
<evidence type="ECO:0000259" key="2">
    <source>
        <dbReference type="PROSITE" id="PS00028"/>
    </source>
</evidence>
<gene>
    <name evidence="4 5" type="primary">LOC106463915</name>
</gene>
<organism evidence="3 5">
    <name type="scientific">Limulus polyphemus</name>
    <name type="common">Atlantic horseshoe crab</name>
    <dbReference type="NCBI Taxonomy" id="6850"/>
    <lineage>
        <taxon>Eukaryota</taxon>
        <taxon>Metazoa</taxon>
        <taxon>Ecdysozoa</taxon>
        <taxon>Arthropoda</taxon>
        <taxon>Chelicerata</taxon>
        <taxon>Merostomata</taxon>
        <taxon>Xiphosura</taxon>
        <taxon>Limulidae</taxon>
        <taxon>Limulus</taxon>
    </lineage>
</organism>
<dbReference type="InterPro" id="IPR036236">
    <property type="entry name" value="Znf_C2H2_sf"/>
</dbReference>
<dbReference type="InterPro" id="IPR026811">
    <property type="entry name" value="CIZ1"/>
</dbReference>
<evidence type="ECO:0000313" key="3">
    <source>
        <dbReference type="Proteomes" id="UP000694941"/>
    </source>
</evidence>
<dbReference type="PROSITE" id="PS00028">
    <property type="entry name" value="ZINC_FINGER_C2H2_1"/>
    <property type="match status" value="1"/>
</dbReference>